<reference evidence="5 6" key="1">
    <citation type="journal article" date="2021" name="Nat. Commun.">
        <title>Genetic determinants of endophytism in the Arabidopsis root mycobiome.</title>
        <authorList>
            <person name="Mesny F."/>
            <person name="Miyauchi S."/>
            <person name="Thiergart T."/>
            <person name="Pickel B."/>
            <person name="Atanasova L."/>
            <person name="Karlsson M."/>
            <person name="Huettel B."/>
            <person name="Barry K.W."/>
            <person name="Haridas S."/>
            <person name="Chen C."/>
            <person name="Bauer D."/>
            <person name="Andreopoulos W."/>
            <person name="Pangilinan J."/>
            <person name="LaButti K."/>
            <person name="Riley R."/>
            <person name="Lipzen A."/>
            <person name="Clum A."/>
            <person name="Drula E."/>
            <person name="Henrissat B."/>
            <person name="Kohler A."/>
            <person name="Grigoriev I.V."/>
            <person name="Martin F.M."/>
            <person name="Hacquard S."/>
        </authorList>
    </citation>
    <scope>NUCLEOTIDE SEQUENCE [LARGE SCALE GENOMIC DNA]</scope>
    <source>
        <strain evidence="5 6">MPI-SDFR-AT-0080</strain>
    </source>
</reference>
<dbReference type="PROSITE" id="PS00122">
    <property type="entry name" value="CARBOXYLESTERASE_B_1"/>
    <property type="match status" value="1"/>
</dbReference>
<comment type="similarity">
    <text evidence="1 3">Belongs to the type-B carboxylesterase/lipase family.</text>
</comment>
<dbReference type="PANTHER" id="PTHR43918">
    <property type="entry name" value="ACETYLCHOLINESTERASE"/>
    <property type="match status" value="1"/>
</dbReference>
<dbReference type="EMBL" id="JAGTJR010000068">
    <property type="protein sequence ID" value="KAH7018747.1"/>
    <property type="molecule type" value="Genomic_DNA"/>
</dbReference>
<proteinExistence type="inferred from homology"/>
<dbReference type="InterPro" id="IPR019819">
    <property type="entry name" value="Carboxylesterase_B_CS"/>
</dbReference>
<feature type="chain" id="PRO_5045011174" description="Carboxylic ester hydrolase" evidence="3">
    <location>
        <begin position="17"/>
        <end position="509"/>
    </location>
</feature>
<name>A0ABQ8FUS4_9PEZI</name>
<keyword evidence="3" id="KW-0732">Signal</keyword>
<keyword evidence="6" id="KW-1185">Reference proteome</keyword>
<dbReference type="GO" id="GO:0016787">
    <property type="term" value="F:hydrolase activity"/>
    <property type="evidence" value="ECO:0007669"/>
    <property type="project" value="UniProtKB-KW"/>
</dbReference>
<feature type="domain" description="Carboxylesterase type B" evidence="4">
    <location>
        <begin position="27"/>
        <end position="355"/>
    </location>
</feature>
<dbReference type="InterPro" id="IPR050654">
    <property type="entry name" value="AChE-related_enzymes"/>
</dbReference>
<gene>
    <name evidence="5" type="ORF">B0J12DRAFT_705501</name>
</gene>
<evidence type="ECO:0000256" key="1">
    <source>
        <dbReference type="ARBA" id="ARBA00005964"/>
    </source>
</evidence>
<evidence type="ECO:0000256" key="2">
    <source>
        <dbReference type="ARBA" id="ARBA00022801"/>
    </source>
</evidence>
<dbReference type="Proteomes" id="UP000774617">
    <property type="component" value="Unassembled WGS sequence"/>
</dbReference>
<organism evidence="5 6">
    <name type="scientific">Macrophomina phaseolina</name>
    <dbReference type="NCBI Taxonomy" id="35725"/>
    <lineage>
        <taxon>Eukaryota</taxon>
        <taxon>Fungi</taxon>
        <taxon>Dikarya</taxon>
        <taxon>Ascomycota</taxon>
        <taxon>Pezizomycotina</taxon>
        <taxon>Dothideomycetes</taxon>
        <taxon>Dothideomycetes incertae sedis</taxon>
        <taxon>Botryosphaeriales</taxon>
        <taxon>Botryosphaeriaceae</taxon>
        <taxon>Macrophomina</taxon>
    </lineage>
</organism>
<dbReference type="EC" id="3.1.1.-" evidence="3"/>
<evidence type="ECO:0000313" key="5">
    <source>
        <dbReference type="EMBL" id="KAH7018747.1"/>
    </source>
</evidence>
<dbReference type="SUPFAM" id="SSF53474">
    <property type="entry name" value="alpha/beta-Hydrolases"/>
    <property type="match status" value="1"/>
</dbReference>
<dbReference type="PANTHER" id="PTHR43918:SF4">
    <property type="entry name" value="CARBOXYLIC ESTER HYDROLASE"/>
    <property type="match status" value="1"/>
</dbReference>
<dbReference type="InterPro" id="IPR029058">
    <property type="entry name" value="AB_hydrolase_fold"/>
</dbReference>
<evidence type="ECO:0000313" key="6">
    <source>
        <dbReference type="Proteomes" id="UP000774617"/>
    </source>
</evidence>
<protein>
    <recommendedName>
        <fullName evidence="3">Carboxylic ester hydrolase</fullName>
        <ecNumber evidence="3">3.1.1.-</ecNumber>
    </recommendedName>
</protein>
<dbReference type="InterPro" id="IPR019826">
    <property type="entry name" value="Carboxylesterase_B_AS"/>
</dbReference>
<accession>A0ABQ8FUS4</accession>
<dbReference type="PROSITE" id="PS00941">
    <property type="entry name" value="CARBOXYLESTERASE_B_2"/>
    <property type="match status" value="1"/>
</dbReference>
<feature type="domain" description="Carboxylesterase type B" evidence="4">
    <location>
        <begin position="375"/>
        <end position="484"/>
    </location>
</feature>
<comment type="caution">
    <text evidence="5">The sequence shown here is derived from an EMBL/GenBank/DDBJ whole genome shotgun (WGS) entry which is preliminary data.</text>
</comment>
<dbReference type="Pfam" id="PF00135">
    <property type="entry name" value="COesterase"/>
    <property type="match status" value="2"/>
</dbReference>
<keyword evidence="2 3" id="KW-0378">Hydrolase</keyword>
<dbReference type="Gene3D" id="3.40.50.1820">
    <property type="entry name" value="alpha/beta hydrolase"/>
    <property type="match status" value="2"/>
</dbReference>
<evidence type="ECO:0000256" key="3">
    <source>
        <dbReference type="RuleBase" id="RU361235"/>
    </source>
</evidence>
<feature type="signal peptide" evidence="3">
    <location>
        <begin position="1"/>
        <end position="16"/>
    </location>
</feature>
<evidence type="ECO:0000259" key="4">
    <source>
        <dbReference type="Pfam" id="PF00135"/>
    </source>
</evidence>
<dbReference type="InterPro" id="IPR002018">
    <property type="entry name" value="CarbesteraseB"/>
</dbReference>
<sequence length="509" mass="55061">MLLSLFALPCLHAAAAFARLAEYAAVTSNGPIIGHPANTSGVVEYLGIPYAQPPVGPLRFAAPQKHTVNGTFVASHYGYTCPQTASARVNYPGRTPQAQRIIADFAGQLNHTQSEDCLTLNVWTRPRPGAPKPVLVFIHGGRFTIGESNTPFFHGDKIAGREDLVVVTLNYRVSIWGFPGQPGAAKNLAFLDQRLAVEWVRDNIAAFGGDPGKIVISGQSAGGAAVDFWSYAYKHDPIASGIIPHSGTAFSFPTSSESTAASRWYNVSAQLGCGDSGDVLECMRSRDVGEIKTAVAALRLPPVSGQGRSEAVFQPTVDNKTAFSRETLTEMTQTGNFARVPYLVGNTHFEAGYYRWAAYGAGSILTETQWDNFDLVTFTCPSTYGAAARARFGVPSWLFRYGGDWDNVRLYPNSSAYHGADMHMLFGNSVAVSGLPEEKAQDQLEKVVMHAWATFAKDPQNGLQELGWSQYETGTLIELGFEKSSVPAFVSPDKYAGPCPTLNLSFYDI</sequence>